<protein>
    <submittedName>
        <fullName evidence="2">Uncharacterized protein</fullName>
    </submittedName>
</protein>
<gene>
    <name evidence="2" type="ORF">NIES80_19030</name>
</gene>
<reference evidence="3" key="1">
    <citation type="submission" date="2019-02" db="EMBL/GenBank/DDBJ databases">
        <title>Draft genome sequence of Dolichospermum planctonicum NIES-80.</title>
        <authorList>
            <person name="Yamaguchi H."/>
            <person name="Suzuki S."/>
            <person name="Kawachi M."/>
        </authorList>
    </citation>
    <scope>NUCLEOTIDE SEQUENCE [LARGE SCALE GENOMIC DNA]</scope>
    <source>
        <strain evidence="3">NIES-80</strain>
    </source>
</reference>
<dbReference type="EMBL" id="BJCF01000017">
    <property type="protein sequence ID" value="GCL42200.1"/>
    <property type="molecule type" value="Genomic_DNA"/>
</dbReference>
<keyword evidence="1" id="KW-1133">Transmembrane helix</keyword>
<name>A0A480AAR2_9CYAN</name>
<feature type="transmembrane region" description="Helical" evidence="1">
    <location>
        <begin position="6"/>
        <end position="24"/>
    </location>
</feature>
<dbReference type="Proteomes" id="UP000299367">
    <property type="component" value="Unassembled WGS sequence"/>
</dbReference>
<keyword evidence="1" id="KW-0472">Membrane</keyword>
<proteinExistence type="predicted"/>
<accession>A0A480AAR2</accession>
<evidence type="ECO:0000256" key="1">
    <source>
        <dbReference type="SAM" id="Phobius"/>
    </source>
</evidence>
<comment type="caution">
    <text evidence="2">The sequence shown here is derived from an EMBL/GenBank/DDBJ whole genome shotgun (WGS) entry which is preliminary data.</text>
</comment>
<keyword evidence="1" id="KW-0812">Transmembrane</keyword>
<organism evidence="2 3">
    <name type="scientific">Dolichospermum planctonicum</name>
    <dbReference type="NCBI Taxonomy" id="136072"/>
    <lineage>
        <taxon>Bacteria</taxon>
        <taxon>Bacillati</taxon>
        <taxon>Cyanobacteriota</taxon>
        <taxon>Cyanophyceae</taxon>
        <taxon>Nostocales</taxon>
        <taxon>Aphanizomenonaceae</taxon>
        <taxon>Dolichospermum</taxon>
    </lineage>
</organism>
<evidence type="ECO:0000313" key="2">
    <source>
        <dbReference type="EMBL" id="GCL42200.1"/>
    </source>
</evidence>
<evidence type="ECO:0000313" key="3">
    <source>
        <dbReference type="Proteomes" id="UP000299367"/>
    </source>
</evidence>
<sequence>MYTLILSLWLILIITALFFAISVIRSQKRRISKAQKTGKLDPNRFTFGSAEKRLWKQLLMLLQSDNVTAERLLRHEQNKHPGKSTKWYLEKVIFNLKRDRH</sequence>
<dbReference type="AlphaFoldDB" id="A0A480AAR2"/>